<accession>A0A426V1K5</accession>
<sequence length="82" mass="9292">MILPMAISEDEYQRRLEATEEMSVAELGDYVRGTLGIAPPDDEPGWYVRVDFVDSPAGRAERFTWQRTIRHVIEPGDISPEG</sequence>
<reference evidence="1 2" key="1">
    <citation type="submission" date="2018-12" db="EMBL/GenBank/DDBJ databases">
        <title>Glycomyces sp. YIM 121974 draft genome.</title>
        <authorList>
            <person name="Li Q."/>
        </authorList>
    </citation>
    <scope>NUCLEOTIDE SEQUENCE [LARGE SCALE GENOMIC DNA]</scope>
    <source>
        <strain evidence="1 2">YIM 121974</strain>
    </source>
</reference>
<name>A0A426V1K5_9ACTN</name>
<dbReference type="Proteomes" id="UP000277256">
    <property type="component" value="Unassembled WGS sequence"/>
</dbReference>
<comment type="caution">
    <text evidence="1">The sequence shown here is derived from an EMBL/GenBank/DDBJ whole genome shotgun (WGS) entry which is preliminary data.</text>
</comment>
<dbReference type="EMBL" id="RSEB01000002">
    <property type="protein sequence ID" value="RRS00726.1"/>
    <property type="molecule type" value="Genomic_DNA"/>
</dbReference>
<proteinExistence type="predicted"/>
<gene>
    <name evidence="1" type="ORF">EIW28_09295</name>
</gene>
<organism evidence="1 2">
    <name type="scientific">Glycomyces terrestris</name>
    <dbReference type="NCBI Taxonomy" id="2493553"/>
    <lineage>
        <taxon>Bacteria</taxon>
        <taxon>Bacillati</taxon>
        <taxon>Actinomycetota</taxon>
        <taxon>Actinomycetes</taxon>
        <taxon>Glycomycetales</taxon>
        <taxon>Glycomycetaceae</taxon>
        <taxon>Glycomyces</taxon>
    </lineage>
</organism>
<keyword evidence="2" id="KW-1185">Reference proteome</keyword>
<dbReference type="AlphaFoldDB" id="A0A426V1K5"/>
<evidence type="ECO:0000313" key="2">
    <source>
        <dbReference type="Proteomes" id="UP000277256"/>
    </source>
</evidence>
<evidence type="ECO:0000313" key="1">
    <source>
        <dbReference type="EMBL" id="RRS00726.1"/>
    </source>
</evidence>
<protein>
    <submittedName>
        <fullName evidence="1">Uncharacterized protein</fullName>
    </submittedName>
</protein>